<organism evidence="3">
    <name type="scientific">Jejuia pallidilutea</name>
    <dbReference type="NCBI Taxonomy" id="504487"/>
    <lineage>
        <taxon>Bacteria</taxon>
        <taxon>Pseudomonadati</taxon>
        <taxon>Bacteroidota</taxon>
        <taxon>Flavobacteriia</taxon>
        <taxon>Flavobacteriales</taxon>
        <taxon>Flavobacteriaceae</taxon>
        <taxon>Jejuia</taxon>
    </lineage>
</organism>
<proteinExistence type="predicted"/>
<evidence type="ECO:0000313" key="4">
    <source>
        <dbReference type="EMBL" id="GAL90637.1"/>
    </source>
</evidence>
<evidence type="ECO:0000256" key="1">
    <source>
        <dbReference type="ARBA" id="ARBA00022723"/>
    </source>
</evidence>
<dbReference type="Proteomes" id="UP000030184">
    <property type="component" value="Unassembled WGS sequence"/>
</dbReference>
<protein>
    <submittedName>
        <fullName evidence="3">Pectate lyase</fullName>
    </submittedName>
</protein>
<reference evidence="5" key="1">
    <citation type="journal article" date="2014" name="Genome Announc.">
        <title>Draft Genome Sequence of Marine Flavobacterium Jejuia pallidilutea Strain 11shimoA1 and Pigmentation Mutants.</title>
        <authorList>
            <person name="Takatani N."/>
            <person name="Nakanishi M."/>
            <person name="Meirelles P."/>
            <person name="Mino S."/>
            <person name="Suda W."/>
            <person name="Oshima K."/>
            <person name="Hattori M."/>
            <person name="Ohkuma M."/>
            <person name="Hosokawa M."/>
            <person name="Miyashita K."/>
            <person name="Thompson F.L."/>
            <person name="Niwa A."/>
            <person name="Sawabe T."/>
            <person name="Sawabe T."/>
        </authorList>
    </citation>
    <scope>NUCLEOTIDE SEQUENCE [LARGE SCALE GENOMIC DNA]</scope>
    <source>
        <strain evidence="5">JCM 19538</strain>
    </source>
</reference>
<evidence type="ECO:0000256" key="2">
    <source>
        <dbReference type="ARBA" id="ARBA00023180"/>
    </source>
</evidence>
<evidence type="ECO:0000313" key="5">
    <source>
        <dbReference type="Proteomes" id="UP000030184"/>
    </source>
</evidence>
<dbReference type="PANTHER" id="PTHR42970">
    <property type="entry name" value="PECTATE LYASE C-RELATED"/>
    <property type="match status" value="1"/>
</dbReference>
<dbReference type="eggNOG" id="COG2931">
    <property type="taxonomic scope" value="Bacteria"/>
</dbReference>
<dbReference type="Pfam" id="PF17963">
    <property type="entry name" value="Big_9"/>
    <property type="match status" value="1"/>
</dbReference>
<keyword evidence="3" id="KW-0456">Lyase</keyword>
<dbReference type="AlphaFoldDB" id="A0A090VSW3"/>
<dbReference type="eggNOG" id="COG3866">
    <property type="taxonomic scope" value="Bacteria"/>
</dbReference>
<keyword evidence="1" id="KW-0479">Metal-binding</keyword>
<comment type="caution">
    <text evidence="3">The sequence shown here is derived from an EMBL/GenBank/DDBJ whole genome shotgun (WGS) entry which is preliminary data.</text>
</comment>
<gene>
    <name evidence="3" type="ORF">JCM19301_2233</name>
    <name evidence="4" type="ORF">JCM19538_402</name>
</gene>
<name>A0A090VSW3_9FLAO</name>
<dbReference type="InterPro" id="IPR011050">
    <property type="entry name" value="Pectin_lyase_fold/virulence"/>
</dbReference>
<dbReference type="GO" id="GO:0046872">
    <property type="term" value="F:metal ion binding"/>
    <property type="evidence" value="ECO:0007669"/>
    <property type="project" value="UniProtKB-KW"/>
</dbReference>
<dbReference type="InterPro" id="IPR012334">
    <property type="entry name" value="Pectin_lyas_fold"/>
</dbReference>
<dbReference type="Gene3D" id="2.60.40.3440">
    <property type="match status" value="1"/>
</dbReference>
<dbReference type="PANTHER" id="PTHR42970:SF1">
    <property type="entry name" value="PECTATE LYASE C-RELATED"/>
    <property type="match status" value="1"/>
</dbReference>
<sequence length="597" mass="66115">MITIFIIFLSVYSCNNEELYAVEENLLTEEEEEVPVEEEVLDVVDIVEAVNDTIKTSENKAIDFKPYSNDVNLPESILLSNTTPTYGTISVNDNATPDNFSDDTIQYIPDSSFSGTDSFEYEICDANNEANCDSAIVTIIVDPVVEEDIATELKAFPSAYGFAANATGGRGGVVLHVTNLNDSGPGSFREACKDTRTRTIVFDVSGTITLLSPLGNEPNCTIAGQTAPQGGITIRGQRFSVRDNTIIRYIRFRQDREDGSLSMSGIGAWSKNNLILDHCSVSYGRDESILFWDDGTKAGTHTIQRCIIAEGKTGIILGSGVSAERRSNSGQYSFYENLIEHMHRTPNTAGDGDFELVNNVIYNWQIRLSSVYNSGKINHINNYYKTGEASEAKPPNINGHYFNKIGGIKGSGFDSKVFTEGNIYEGFTAANEDNWNAWYYFSSNELADESKFRANTPYSFSQDFKLIPKSASDAFQSVLADVGANASLNPDGTVTKWLDSNDELYISDALNGEDSFSVRDGSNGITPRWYAAEPYLTLNFPTIPENYRPSDYDADRDGMPDEWEIRVFDTLERDGTGDFDNDGYTDLEEFLNLVDKN</sequence>
<dbReference type="STRING" id="504487.JCM19538_402"/>
<keyword evidence="2" id="KW-0325">Glycoprotein</keyword>
<dbReference type="SUPFAM" id="SSF51126">
    <property type="entry name" value="Pectin lyase-like"/>
    <property type="match status" value="1"/>
</dbReference>
<dbReference type="EMBL" id="BBNY01000076">
    <property type="protein sequence ID" value="GAL90637.1"/>
    <property type="molecule type" value="Genomic_DNA"/>
</dbReference>
<dbReference type="Gene3D" id="2.160.20.10">
    <property type="entry name" value="Single-stranded right-handed beta-helix, Pectin lyase-like"/>
    <property type="match status" value="1"/>
</dbReference>
<dbReference type="Proteomes" id="UP000029641">
    <property type="component" value="Unassembled WGS sequence"/>
</dbReference>
<dbReference type="GO" id="GO:0016829">
    <property type="term" value="F:lyase activity"/>
    <property type="evidence" value="ECO:0007669"/>
    <property type="project" value="UniProtKB-KW"/>
</dbReference>
<accession>A0A090VSW3</accession>
<keyword evidence="5" id="KW-1185">Reference proteome</keyword>
<dbReference type="EMBL" id="BBNR01000007">
    <property type="protein sequence ID" value="GAL67068.1"/>
    <property type="molecule type" value="Genomic_DNA"/>
</dbReference>
<evidence type="ECO:0000313" key="3">
    <source>
        <dbReference type="EMBL" id="GAL67068.1"/>
    </source>
</evidence>
<dbReference type="InterPro" id="IPR052063">
    <property type="entry name" value="Polysaccharide_Lyase_1"/>
</dbReference>